<dbReference type="UniPathway" id="UPA00148"/>
<evidence type="ECO:0000259" key="6">
    <source>
        <dbReference type="Pfam" id="PF13847"/>
    </source>
</evidence>
<keyword evidence="8" id="KW-1185">Reference proteome</keyword>
<sequence>MNDKCFIRGEVPMTKEEVRTICLAKLNLNRARHFLDVGTGTGSMAIEAALTYPSLEVTAIDSNPKALELLAQNQQKFRLSTIKHILGKAPVPLRQSFDAIFIGGTGGRMAEILEWSFGLLKAEGRLVLTFILLENALQAIQWLEDRDCAFQAVQVQVGQYTKLGKGHYYKPQNPVIIIETRKEE</sequence>
<keyword evidence="2" id="KW-0169">Cobalamin biosynthesis</keyword>
<comment type="caution">
    <text evidence="7">The sequence shown here is derived from an EMBL/GenBank/DDBJ whole genome shotgun (WGS) entry which is preliminary data.</text>
</comment>
<dbReference type="OrthoDB" id="9780707at2"/>
<protein>
    <submittedName>
        <fullName evidence="7">Cobalt-precorrin-6Y C(15)-methyltransferase</fullName>
    </submittedName>
</protein>
<organism evidence="7 8">
    <name type="scientific">Enterococcus florum</name>
    <dbReference type="NCBI Taxonomy" id="2480627"/>
    <lineage>
        <taxon>Bacteria</taxon>
        <taxon>Bacillati</taxon>
        <taxon>Bacillota</taxon>
        <taxon>Bacilli</taxon>
        <taxon>Lactobacillales</taxon>
        <taxon>Enterococcaceae</taxon>
        <taxon>Enterococcus</taxon>
    </lineage>
</organism>
<dbReference type="InterPro" id="IPR029063">
    <property type="entry name" value="SAM-dependent_MTases_sf"/>
</dbReference>
<dbReference type="InterPro" id="IPR025714">
    <property type="entry name" value="Methyltranfer_dom"/>
</dbReference>
<evidence type="ECO:0000256" key="3">
    <source>
        <dbReference type="ARBA" id="ARBA00022603"/>
    </source>
</evidence>
<accession>A0A4P5PHS8</accession>
<dbReference type="InterPro" id="IPR014008">
    <property type="entry name" value="Cbl_synth_MTase_CbiT"/>
</dbReference>
<gene>
    <name evidence="7" type="primary">cobL</name>
    <name evidence="7" type="ORF">NRIC_30930</name>
</gene>
<dbReference type="NCBIfam" id="TIGR02469">
    <property type="entry name" value="CbiT"/>
    <property type="match status" value="1"/>
</dbReference>
<evidence type="ECO:0000256" key="1">
    <source>
        <dbReference type="ARBA" id="ARBA00004953"/>
    </source>
</evidence>
<dbReference type="NCBIfam" id="NF006138">
    <property type="entry name" value="PRK08287.1"/>
    <property type="match status" value="1"/>
</dbReference>
<evidence type="ECO:0000313" key="7">
    <source>
        <dbReference type="EMBL" id="GCF95202.1"/>
    </source>
</evidence>
<reference evidence="8" key="1">
    <citation type="submission" date="2019-02" db="EMBL/GenBank/DDBJ databases">
        <title>Draft genome sequence of Enterococcus sp. Gos25-1.</title>
        <authorList>
            <person name="Tanaka N."/>
            <person name="Shiwa Y."/>
            <person name="Fujita N."/>
        </authorList>
    </citation>
    <scope>NUCLEOTIDE SEQUENCE [LARGE SCALE GENOMIC DNA]</scope>
    <source>
        <strain evidence="8">Gos25-1</strain>
    </source>
</reference>
<keyword evidence="4 7" id="KW-0808">Transferase</keyword>
<evidence type="ECO:0000256" key="2">
    <source>
        <dbReference type="ARBA" id="ARBA00022573"/>
    </source>
</evidence>
<comment type="pathway">
    <text evidence="1">Cofactor biosynthesis; adenosylcobalamin biosynthesis.</text>
</comment>
<dbReference type="RefSeq" id="WP_146623598.1">
    <property type="nucleotide sequence ID" value="NZ_BJCC01000028.1"/>
</dbReference>
<keyword evidence="5" id="KW-0949">S-adenosyl-L-methionine</keyword>
<evidence type="ECO:0000256" key="4">
    <source>
        <dbReference type="ARBA" id="ARBA00022679"/>
    </source>
</evidence>
<dbReference type="GO" id="GO:0009236">
    <property type="term" value="P:cobalamin biosynthetic process"/>
    <property type="evidence" value="ECO:0007669"/>
    <property type="project" value="UniProtKB-UniPathway"/>
</dbReference>
<dbReference type="AlphaFoldDB" id="A0A4P5PHS8"/>
<dbReference type="Gene3D" id="3.40.50.150">
    <property type="entry name" value="Vaccinia Virus protein VP39"/>
    <property type="match status" value="1"/>
</dbReference>
<evidence type="ECO:0000313" key="8">
    <source>
        <dbReference type="Proteomes" id="UP000290567"/>
    </source>
</evidence>
<dbReference type="EMBL" id="BJCC01000028">
    <property type="protein sequence ID" value="GCF95202.1"/>
    <property type="molecule type" value="Genomic_DNA"/>
</dbReference>
<dbReference type="PANTHER" id="PTHR43182:SF1">
    <property type="entry name" value="COBALT-PRECORRIN-7 C(5)-METHYLTRANSFERASE"/>
    <property type="match status" value="1"/>
</dbReference>
<dbReference type="GO" id="GO:0032259">
    <property type="term" value="P:methylation"/>
    <property type="evidence" value="ECO:0007669"/>
    <property type="project" value="UniProtKB-KW"/>
</dbReference>
<dbReference type="Proteomes" id="UP000290567">
    <property type="component" value="Unassembled WGS sequence"/>
</dbReference>
<proteinExistence type="predicted"/>
<name>A0A4P5PHS8_9ENTE</name>
<feature type="domain" description="Methyltransferase" evidence="6">
    <location>
        <begin position="31"/>
        <end position="138"/>
    </location>
</feature>
<dbReference type="CDD" id="cd02440">
    <property type="entry name" value="AdoMet_MTases"/>
    <property type="match status" value="1"/>
</dbReference>
<keyword evidence="3 7" id="KW-0489">Methyltransferase</keyword>
<dbReference type="PANTHER" id="PTHR43182">
    <property type="entry name" value="COBALT-PRECORRIN-6B C(15)-METHYLTRANSFERASE (DECARBOXYLATING)"/>
    <property type="match status" value="1"/>
</dbReference>
<dbReference type="SUPFAM" id="SSF53335">
    <property type="entry name" value="S-adenosyl-L-methionine-dependent methyltransferases"/>
    <property type="match status" value="1"/>
</dbReference>
<dbReference type="InterPro" id="IPR050714">
    <property type="entry name" value="Cobalamin_biosynth_MTase"/>
</dbReference>
<evidence type="ECO:0000256" key="5">
    <source>
        <dbReference type="ARBA" id="ARBA00022691"/>
    </source>
</evidence>
<dbReference type="GO" id="GO:0008276">
    <property type="term" value="F:protein methyltransferase activity"/>
    <property type="evidence" value="ECO:0007669"/>
    <property type="project" value="InterPro"/>
</dbReference>
<dbReference type="Pfam" id="PF13847">
    <property type="entry name" value="Methyltransf_31"/>
    <property type="match status" value="1"/>
</dbReference>